<dbReference type="InterPro" id="IPR003356">
    <property type="entry name" value="DNA_methylase_A-5"/>
</dbReference>
<dbReference type="RefSeq" id="WP_096203627.1">
    <property type="nucleotide sequence ID" value="NZ_FZMP01000013.1"/>
</dbReference>
<dbReference type="InterPro" id="IPR029063">
    <property type="entry name" value="SAM-dependent_MTases_sf"/>
</dbReference>
<dbReference type="PANTHER" id="PTHR42933:SF3">
    <property type="entry name" value="TYPE I RESTRICTION ENZYME MJAVIII METHYLASE SUBUNIT"/>
    <property type="match status" value="1"/>
</dbReference>
<dbReference type="Pfam" id="PF02384">
    <property type="entry name" value="N6_Mtase"/>
    <property type="match status" value="1"/>
</dbReference>
<dbReference type="Proteomes" id="UP000218615">
    <property type="component" value="Unassembled WGS sequence"/>
</dbReference>
<evidence type="ECO:0000256" key="1">
    <source>
        <dbReference type="ARBA" id="ARBA00011900"/>
    </source>
</evidence>
<dbReference type="Gene3D" id="1.20.1260.30">
    <property type="match status" value="1"/>
</dbReference>
<dbReference type="GO" id="GO:0003677">
    <property type="term" value="F:DNA binding"/>
    <property type="evidence" value="ECO:0007669"/>
    <property type="project" value="InterPro"/>
</dbReference>
<feature type="domain" description="DNA methylase adenine-specific" evidence="7">
    <location>
        <begin position="240"/>
        <end position="557"/>
    </location>
</feature>
<evidence type="ECO:0000256" key="4">
    <source>
        <dbReference type="ARBA" id="ARBA00022691"/>
    </source>
</evidence>
<organism evidence="9 10">
    <name type="scientific">Candidatus Methanoperedens nitratireducens</name>
    <dbReference type="NCBI Taxonomy" id="1392998"/>
    <lineage>
        <taxon>Archaea</taxon>
        <taxon>Methanobacteriati</taxon>
        <taxon>Methanobacteriota</taxon>
        <taxon>Stenosarchaea group</taxon>
        <taxon>Methanomicrobia</taxon>
        <taxon>Methanosarcinales</taxon>
        <taxon>ANME-2 cluster</taxon>
        <taxon>Candidatus Methanoperedentaceae</taxon>
        <taxon>Candidatus Methanoperedens</taxon>
    </lineage>
</organism>
<gene>
    <name evidence="9" type="ORF">MNV_110037</name>
</gene>
<keyword evidence="5" id="KW-0680">Restriction system</keyword>
<keyword evidence="3 9" id="KW-0808">Transferase</keyword>
<keyword evidence="2 9" id="KW-0489">Methyltransferase</keyword>
<dbReference type="SUPFAM" id="SSF53335">
    <property type="entry name" value="S-adenosyl-L-methionine-dependent methyltransferases"/>
    <property type="match status" value="1"/>
</dbReference>
<evidence type="ECO:0000259" key="8">
    <source>
        <dbReference type="Pfam" id="PF12161"/>
    </source>
</evidence>
<keyword evidence="10" id="KW-1185">Reference proteome</keyword>
<dbReference type="PANTHER" id="PTHR42933">
    <property type="entry name" value="SLR6095 PROTEIN"/>
    <property type="match status" value="1"/>
</dbReference>
<dbReference type="EMBL" id="FZMP01000013">
    <property type="protein sequence ID" value="SNQ59221.1"/>
    <property type="molecule type" value="Genomic_DNA"/>
</dbReference>
<reference evidence="10" key="1">
    <citation type="submission" date="2017-06" db="EMBL/GenBank/DDBJ databases">
        <authorList>
            <person name="Cremers G."/>
        </authorList>
    </citation>
    <scope>NUCLEOTIDE SEQUENCE [LARGE SCALE GENOMIC DNA]</scope>
</reference>
<dbReference type="GO" id="GO:0009307">
    <property type="term" value="P:DNA restriction-modification system"/>
    <property type="evidence" value="ECO:0007669"/>
    <property type="project" value="UniProtKB-KW"/>
</dbReference>
<protein>
    <recommendedName>
        <fullName evidence="1">site-specific DNA-methyltransferase (adenine-specific)</fullName>
        <ecNumber evidence="1">2.1.1.72</ecNumber>
    </recommendedName>
</protein>
<dbReference type="GO" id="GO:0008170">
    <property type="term" value="F:N-methyltransferase activity"/>
    <property type="evidence" value="ECO:0007669"/>
    <property type="project" value="InterPro"/>
</dbReference>
<dbReference type="AlphaFoldDB" id="A0A284VIZ8"/>
<evidence type="ECO:0000256" key="5">
    <source>
        <dbReference type="ARBA" id="ARBA00022747"/>
    </source>
</evidence>
<feature type="domain" description="N6 adenine-specific DNA methyltransferase N-terminal" evidence="8">
    <location>
        <begin position="104"/>
        <end position="231"/>
    </location>
</feature>
<evidence type="ECO:0000256" key="2">
    <source>
        <dbReference type="ARBA" id="ARBA00022603"/>
    </source>
</evidence>
<dbReference type="Pfam" id="PF12161">
    <property type="entry name" value="HsdM_N"/>
    <property type="match status" value="1"/>
</dbReference>
<evidence type="ECO:0000259" key="7">
    <source>
        <dbReference type="Pfam" id="PF02384"/>
    </source>
</evidence>
<evidence type="ECO:0000256" key="3">
    <source>
        <dbReference type="ARBA" id="ARBA00022679"/>
    </source>
</evidence>
<sequence>MAKVEIKIPTWVEKRYSLLWDAFTDSEFTLDKAVELLGETNKDKKEEIPVYLSEIRKAGWLTDELDPNDARKRLYKLKSKEKIIGEIFAINNNKLDRGEVEGLLKKAADLIRTRVDYKFILILLFLKRFSDKWELEYEKVYKEALGDGLSEEEAKQEAKNSAYHDFDFPEEFLWDNIRKDVSTLPEKLSHALKTLAERNPHLKDVLDNVDFIQFTTSRENAEILRQLVELFSVQKLHHVSPDILGDAYEWILRYFAPQKAKEGEVYTPREVIKLLIEILDPMPGESVYDPASASNGMLIISYKHVENQYGKAEVDKLFLYGQEANQKTLALGRMNLYIHDIKNANLAYGDTLLYPKFKEGEKLKQFDVVIANPPWNQDGYDEDVLKKGEFWKQRFRYGFVPKQSADWAWVQHMLGSAKDDTGRVGVVIDNGCLFRGGKEQAIRSRMLEDDLIEGLILLPEKQFYNTGAPGALIFLNKNKPEERRGKVLFINASSEYEQHPEIRKLNRLGEAHIQKIAEAYRKFAAGDGFVRAVPLDEIKNNDYNLNVTLYVFPQEKVEEIDVSKEWQELRVIEDEITGVEAKIEGYLKEIMTK</sequence>
<dbReference type="PRINTS" id="PR00507">
    <property type="entry name" value="N12N6MTFRASE"/>
</dbReference>
<evidence type="ECO:0000313" key="9">
    <source>
        <dbReference type="EMBL" id="SNQ59221.1"/>
    </source>
</evidence>
<name>A0A284VIZ8_9EURY</name>
<accession>A0A284VIZ8</accession>
<keyword evidence="4" id="KW-0949">S-adenosyl-L-methionine</keyword>
<dbReference type="InterPro" id="IPR002052">
    <property type="entry name" value="DNA_methylase_N6_adenine_CS"/>
</dbReference>
<dbReference type="InterPro" id="IPR051537">
    <property type="entry name" value="DNA_Adenine_Mtase"/>
</dbReference>
<dbReference type="PROSITE" id="PS00092">
    <property type="entry name" value="N6_MTASE"/>
    <property type="match status" value="1"/>
</dbReference>
<proteinExistence type="predicted"/>
<dbReference type="InterPro" id="IPR038333">
    <property type="entry name" value="T1MK-like_N_sf"/>
</dbReference>
<dbReference type="OrthoDB" id="45790at2157"/>
<dbReference type="GO" id="GO:0032259">
    <property type="term" value="P:methylation"/>
    <property type="evidence" value="ECO:0007669"/>
    <property type="project" value="UniProtKB-KW"/>
</dbReference>
<evidence type="ECO:0000256" key="6">
    <source>
        <dbReference type="ARBA" id="ARBA00047942"/>
    </source>
</evidence>
<dbReference type="Gene3D" id="3.40.50.150">
    <property type="entry name" value="Vaccinia Virus protein VP39"/>
    <property type="match status" value="1"/>
</dbReference>
<dbReference type="GO" id="GO:0009007">
    <property type="term" value="F:site-specific DNA-methyltransferase (adenine-specific) activity"/>
    <property type="evidence" value="ECO:0007669"/>
    <property type="project" value="UniProtKB-EC"/>
</dbReference>
<evidence type="ECO:0000313" key="10">
    <source>
        <dbReference type="Proteomes" id="UP000218615"/>
    </source>
</evidence>
<dbReference type="InterPro" id="IPR022749">
    <property type="entry name" value="D12N6_MeTrfase_N"/>
</dbReference>
<dbReference type="EC" id="2.1.1.72" evidence="1"/>
<comment type="catalytic activity">
    <reaction evidence="6">
        <text>a 2'-deoxyadenosine in DNA + S-adenosyl-L-methionine = an N(6)-methyl-2'-deoxyadenosine in DNA + S-adenosyl-L-homocysteine + H(+)</text>
        <dbReference type="Rhea" id="RHEA:15197"/>
        <dbReference type="Rhea" id="RHEA-COMP:12418"/>
        <dbReference type="Rhea" id="RHEA-COMP:12419"/>
        <dbReference type="ChEBI" id="CHEBI:15378"/>
        <dbReference type="ChEBI" id="CHEBI:57856"/>
        <dbReference type="ChEBI" id="CHEBI:59789"/>
        <dbReference type="ChEBI" id="CHEBI:90615"/>
        <dbReference type="ChEBI" id="CHEBI:90616"/>
        <dbReference type="EC" id="2.1.1.72"/>
    </reaction>
</comment>